<dbReference type="AlphaFoldDB" id="X5MLR6"/>
<dbReference type="GO" id="GO:0006730">
    <property type="term" value="P:one-carbon metabolic process"/>
    <property type="evidence" value="ECO:0007669"/>
    <property type="project" value="UniProtKB-KW"/>
</dbReference>
<keyword evidence="6 8" id="KW-0560">Oxidoreductase</keyword>
<name>X5MLR6_9HYPH</name>
<dbReference type="GO" id="GO:0046655">
    <property type="term" value="P:folic acid metabolic process"/>
    <property type="evidence" value="ECO:0007669"/>
    <property type="project" value="TreeGrafter"/>
</dbReference>
<dbReference type="InterPro" id="IPR017925">
    <property type="entry name" value="DHFR_CS"/>
</dbReference>
<comment type="function">
    <text evidence="7 8">Key enzyme in folate metabolism. Catalyzes an essential reaction for de novo glycine and purine synthesis, and for DNA precursor synthesis.</text>
</comment>
<dbReference type="EMBL" id="HG966617">
    <property type="protein sequence ID" value="CDO58651.1"/>
    <property type="molecule type" value="Genomic_DNA"/>
</dbReference>
<dbReference type="PANTHER" id="PTHR48069:SF3">
    <property type="entry name" value="DIHYDROFOLATE REDUCTASE"/>
    <property type="match status" value="1"/>
</dbReference>
<dbReference type="HOGENOM" id="CLU_043966_5_1_5"/>
<comment type="catalytic activity">
    <reaction evidence="8">
        <text>(6S)-5,6,7,8-tetrahydrofolate + NADP(+) = 7,8-dihydrofolate + NADPH + H(+)</text>
        <dbReference type="Rhea" id="RHEA:15009"/>
        <dbReference type="ChEBI" id="CHEBI:15378"/>
        <dbReference type="ChEBI" id="CHEBI:57451"/>
        <dbReference type="ChEBI" id="CHEBI:57453"/>
        <dbReference type="ChEBI" id="CHEBI:57783"/>
        <dbReference type="ChEBI" id="CHEBI:58349"/>
        <dbReference type="EC" id="1.5.1.3"/>
    </reaction>
</comment>
<dbReference type="PRINTS" id="PR00070">
    <property type="entry name" value="DHFR"/>
</dbReference>
<dbReference type="UniPathway" id="UPA00077">
    <property type="reaction ID" value="UER00158"/>
</dbReference>
<evidence type="ECO:0000256" key="7">
    <source>
        <dbReference type="ARBA" id="ARBA00025067"/>
    </source>
</evidence>
<dbReference type="InterPro" id="IPR001796">
    <property type="entry name" value="DHFR_dom"/>
</dbReference>
<evidence type="ECO:0000256" key="3">
    <source>
        <dbReference type="ARBA" id="ARBA00012856"/>
    </source>
</evidence>
<dbReference type="OrthoDB" id="9804315at2"/>
<organism evidence="11 12">
    <name type="scientific">Candidatus Phaeomarinibacter ectocarpi</name>
    <dbReference type="NCBI Taxonomy" id="1458461"/>
    <lineage>
        <taxon>Bacteria</taxon>
        <taxon>Pseudomonadati</taxon>
        <taxon>Pseudomonadota</taxon>
        <taxon>Alphaproteobacteria</taxon>
        <taxon>Hyphomicrobiales</taxon>
        <taxon>Parvibaculaceae</taxon>
        <taxon>Candidatus Phaeomarinibacter</taxon>
    </lineage>
</organism>
<dbReference type="Gene3D" id="3.40.430.10">
    <property type="entry name" value="Dihydrofolate Reductase, subunit A"/>
    <property type="match status" value="1"/>
</dbReference>
<evidence type="ECO:0000256" key="1">
    <source>
        <dbReference type="ARBA" id="ARBA00004903"/>
    </source>
</evidence>
<dbReference type="GO" id="GO:0004146">
    <property type="term" value="F:dihydrofolate reductase activity"/>
    <property type="evidence" value="ECO:0007669"/>
    <property type="project" value="UniProtKB-EC"/>
</dbReference>
<proteinExistence type="inferred from homology"/>
<dbReference type="PROSITE" id="PS51330">
    <property type="entry name" value="DHFR_2"/>
    <property type="match status" value="1"/>
</dbReference>
<keyword evidence="5 8" id="KW-0521">NADP</keyword>
<dbReference type="PATRIC" id="fig|1458461.3.peg.436"/>
<reference evidence="11 12" key="1">
    <citation type="journal article" date="2014" name="Front. Genet.">
        <title>Genome and metabolic network of "Candidatus Phaeomarinobacter ectocarpi" Ec32, a new candidate genus of Alphaproteobacteria frequently associated with brown algae.</title>
        <authorList>
            <person name="Dittami S.M."/>
            <person name="Barbeyron T."/>
            <person name="Boyen C."/>
            <person name="Cambefort J."/>
            <person name="Collet G."/>
            <person name="Delage L."/>
            <person name="Gobet A."/>
            <person name="Groisillier A."/>
            <person name="Leblanc C."/>
            <person name="Michel G."/>
            <person name="Scornet D."/>
            <person name="Siegel A."/>
            <person name="Tapia J.E."/>
            <person name="Tonon T."/>
        </authorList>
    </citation>
    <scope>NUCLEOTIDE SEQUENCE [LARGE SCALE GENOMIC DNA]</scope>
    <source>
        <strain evidence="11 12">Ec32</strain>
    </source>
</reference>
<evidence type="ECO:0000256" key="2">
    <source>
        <dbReference type="ARBA" id="ARBA00009539"/>
    </source>
</evidence>
<dbReference type="GO" id="GO:0005829">
    <property type="term" value="C:cytosol"/>
    <property type="evidence" value="ECO:0007669"/>
    <property type="project" value="TreeGrafter"/>
</dbReference>
<feature type="domain" description="DHFR" evidence="10">
    <location>
        <begin position="2"/>
        <end position="162"/>
    </location>
</feature>
<keyword evidence="4 8" id="KW-0554">One-carbon metabolism</keyword>
<evidence type="ECO:0000256" key="5">
    <source>
        <dbReference type="ARBA" id="ARBA00022857"/>
    </source>
</evidence>
<dbReference type="EC" id="1.5.1.3" evidence="3 8"/>
<dbReference type="Proteomes" id="UP000032160">
    <property type="component" value="Chromosome I"/>
</dbReference>
<dbReference type="InterPro" id="IPR012259">
    <property type="entry name" value="DHFR"/>
</dbReference>
<dbReference type="KEGG" id="pect:BN1012_Phect437"/>
<comment type="similarity">
    <text evidence="2 8 9">Belongs to the dihydrofolate reductase family.</text>
</comment>
<dbReference type="FunFam" id="3.40.430.10:FF:000001">
    <property type="entry name" value="Dihydrofolate reductase"/>
    <property type="match status" value="1"/>
</dbReference>
<dbReference type="STRING" id="1458461.BN1012_Phect437"/>
<dbReference type="SUPFAM" id="SSF53597">
    <property type="entry name" value="Dihydrofolate reductase-like"/>
    <property type="match status" value="1"/>
</dbReference>
<evidence type="ECO:0000259" key="10">
    <source>
        <dbReference type="PROSITE" id="PS51330"/>
    </source>
</evidence>
<comment type="pathway">
    <text evidence="1 8">Cofactor biosynthesis; tetrahydrofolate biosynthesis; 5,6,7,8-tetrahydrofolate from 7,8-dihydrofolate: step 1/1.</text>
</comment>
<keyword evidence="12" id="KW-1185">Reference proteome</keyword>
<dbReference type="CDD" id="cd00209">
    <property type="entry name" value="DHFR"/>
    <property type="match status" value="1"/>
</dbReference>
<evidence type="ECO:0000313" key="11">
    <source>
        <dbReference type="EMBL" id="CDO58651.1"/>
    </source>
</evidence>
<dbReference type="PANTHER" id="PTHR48069">
    <property type="entry name" value="DIHYDROFOLATE REDUCTASE"/>
    <property type="match status" value="1"/>
</dbReference>
<dbReference type="GO" id="GO:0046452">
    <property type="term" value="P:dihydrofolate metabolic process"/>
    <property type="evidence" value="ECO:0007669"/>
    <property type="project" value="TreeGrafter"/>
</dbReference>
<dbReference type="GO" id="GO:0046654">
    <property type="term" value="P:tetrahydrofolate biosynthetic process"/>
    <property type="evidence" value="ECO:0007669"/>
    <property type="project" value="UniProtKB-UniPathway"/>
</dbReference>
<dbReference type="PIRSF" id="PIRSF000194">
    <property type="entry name" value="DHFR"/>
    <property type="match status" value="1"/>
</dbReference>
<evidence type="ECO:0000313" key="12">
    <source>
        <dbReference type="Proteomes" id="UP000032160"/>
    </source>
</evidence>
<dbReference type="GO" id="GO:0070401">
    <property type="term" value="F:NADP+ binding"/>
    <property type="evidence" value="ECO:0007669"/>
    <property type="project" value="UniProtKB-ARBA"/>
</dbReference>
<sequence>MRISLVVAVAENGVIGADNDLPWRLKGDLKHFKATTMGKPIIMGRKTYDSIGKPLPGRTNIVMSRRAGGVPDGVVLVSSLEDAFKAAEATGADEACVTGGAEIYALALPYAHTLHYTCVHMDAEGDTLFPVFDQDEWTEVSSQRFEAGENDSAAFTILRFDRAGDPPRRY</sequence>
<dbReference type="PROSITE" id="PS00075">
    <property type="entry name" value="DHFR_1"/>
    <property type="match status" value="1"/>
</dbReference>
<evidence type="ECO:0000256" key="9">
    <source>
        <dbReference type="RuleBase" id="RU004474"/>
    </source>
</evidence>
<dbReference type="RefSeq" id="WP_043949547.1">
    <property type="nucleotide sequence ID" value="NZ_HG966617.1"/>
</dbReference>
<evidence type="ECO:0000256" key="8">
    <source>
        <dbReference type="PIRNR" id="PIRNR000194"/>
    </source>
</evidence>
<gene>
    <name evidence="11" type="ORF">BN1012_Phect437</name>
</gene>
<dbReference type="InterPro" id="IPR024072">
    <property type="entry name" value="DHFR-like_dom_sf"/>
</dbReference>
<evidence type="ECO:0000256" key="6">
    <source>
        <dbReference type="ARBA" id="ARBA00023002"/>
    </source>
</evidence>
<protein>
    <recommendedName>
        <fullName evidence="3 8">Dihydrofolate reductase</fullName>
        <ecNumber evidence="3 8">1.5.1.3</ecNumber>
    </recommendedName>
</protein>
<evidence type="ECO:0000256" key="4">
    <source>
        <dbReference type="ARBA" id="ARBA00022563"/>
    </source>
</evidence>
<accession>X5MLR6</accession>
<dbReference type="Pfam" id="PF00186">
    <property type="entry name" value="DHFR_1"/>
    <property type="match status" value="1"/>
</dbReference>